<accession>A0AA38HKN0</accession>
<sequence length="167" mass="19310">MHKGYIPGNPLNCSLANMDKGCVCNWKRFEFTPSFELYKEHFTQNLPTHDLELALLRDNYGSYMYDQTNHEMKHLSFYGSDEYFCNFGSPAAYRKHYAPQDTDQGRVLLSPSKHDATNKPMCVTSNLETPAPVQADSSHHYFYRPESQLSLLPSSLESFFIYQNEKS</sequence>
<comment type="caution">
    <text evidence="1">The sequence shown here is derived from an EMBL/GenBank/DDBJ whole genome shotgun (WGS) entry which is preliminary data.</text>
</comment>
<reference evidence="1" key="1">
    <citation type="journal article" date="2023" name="G3 (Bethesda)">
        <title>Whole genome assemblies of Zophobas morio and Tenebrio molitor.</title>
        <authorList>
            <person name="Kaur S."/>
            <person name="Stinson S.A."/>
            <person name="diCenzo G.C."/>
        </authorList>
    </citation>
    <scope>NUCLEOTIDE SEQUENCE</scope>
    <source>
        <strain evidence="1">QUZm001</strain>
    </source>
</reference>
<dbReference type="AlphaFoldDB" id="A0AA38HKN0"/>
<gene>
    <name evidence="1" type="ORF">Zmor_022109</name>
</gene>
<protein>
    <submittedName>
        <fullName evidence="1">Uncharacterized protein</fullName>
    </submittedName>
</protein>
<proteinExistence type="predicted"/>
<evidence type="ECO:0000313" key="1">
    <source>
        <dbReference type="EMBL" id="KAJ3632093.1"/>
    </source>
</evidence>
<evidence type="ECO:0000313" key="2">
    <source>
        <dbReference type="Proteomes" id="UP001168821"/>
    </source>
</evidence>
<name>A0AA38HKN0_9CUCU</name>
<keyword evidence="2" id="KW-1185">Reference proteome</keyword>
<organism evidence="1 2">
    <name type="scientific">Zophobas morio</name>
    <dbReference type="NCBI Taxonomy" id="2755281"/>
    <lineage>
        <taxon>Eukaryota</taxon>
        <taxon>Metazoa</taxon>
        <taxon>Ecdysozoa</taxon>
        <taxon>Arthropoda</taxon>
        <taxon>Hexapoda</taxon>
        <taxon>Insecta</taxon>
        <taxon>Pterygota</taxon>
        <taxon>Neoptera</taxon>
        <taxon>Endopterygota</taxon>
        <taxon>Coleoptera</taxon>
        <taxon>Polyphaga</taxon>
        <taxon>Cucujiformia</taxon>
        <taxon>Tenebrionidae</taxon>
        <taxon>Zophobas</taxon>
    </lineage>
</organism>
<dbReference type="EMBL" id="JALNTZ010000679">
    <property type="protein sequence ID" value="KAJ3632093.1"/>
    <property type="molecule type" value="Genomic_DNA"/>
</dbReference>
<dbReference type="Proteomes" id="UP001168821">
    <property type="component" value="Unassembled WGS sequence"/>
</dbReference>